<feature type="domain" description="SnoaL-like" evidence="1">
    <location>
        <begin position="18"/>
        <end position="145"/>
    </location>
</feature>
<name>A0AAN6VA24_9PEZI</name>
<keyword evidence="3" id="KW-1185">Reference proteome</keyword>
<evidence type="ECO:0000259" key="1">
    <source>
        <dbReference type="Pfam" id="PF13577"/>
    </source>
</evidence>
<reference evidence="2" key="1">
    <citation type="journal article" date="2023" name="Mol. Phylogenet. Evol.">
        <title>Genome-scale phylogeny and comparative genomics of the fungal order Sordariales.</title>
        <authorList>
            <person name="Hensen N."/>
            <person name="Bonometti L."/>
            <person name="Westerberg I."/>
            <person name="Brannstrom I.O."/>
            <person name="Guillou S."/>
            <person name="Cros-Aarteil S."/>
            <person name="Calhoun S."/>
            <person name="Haridas S."/>
            <person name="Kuo A."/>
            <person name="Mondo S."/>
            <person name="Pangilinan J."/>
            <person name="Riley R."/>
            <person name="LaButti K."/>
            <person name="Andreopoulos B."/>
            <person name="Lipzen A."/>
            <person name="Chen C."/>
            <person name="Yan M."/>
            <person name="Daum C."/>
            <person name="Ng V."/>
            <person name="Clum A."/>
            <person name="Steindorff A."/>
            <person name="Ohm R.A."/>
            <person name="Martin F."/>
            <person name="Silar P."/>
            <person name="Natvig D.O."/>
            <person name="Lalanne C."/>
            <person name="Gautier V."/>
            <person name="Ament-Velasquez S.L."/>
            <person name="Kruys A."/>
            <person name="Hutchinson M.I."/>
            <person name="Powell A.J."/>
            <person name="Barry K."/>
            <person name="Miller A.N."/>
            <person name="Grigoriev I.V."/>
            <person name="Debuchy R."/>
            <person name="Gladieux P."/>
            <person name="Hiltunen Thoren M."/>
            <person name="Johannesson H."/>
        </authorList>
    </citation>
    <scope>NUCLEOTIDE SEQUENCE</scope>
    <source>
        <strain evidence="2">CBS 141.50</strain>
    </source>
</reference>
<dbReference type="SUPFAM" id="SSF54427">
    <property type="entry name" value="NTF2-like"/>
    <property type="match status" value="1"/>
</dbReference>
<dbReference type="AlphaFoldDB" id="A0AAN6VA24"/>
<dbReference type="GeneID" id="87815638"/>
<accession>A0AAN6VA24</accession>
<dbReference type="RefSeq" id="XP_062641029.1">
    <property type="nucleotide sequence ID" value="XM_062779025.1"/>
</dbReference>
<dbReference type="Pfam" id="PF13577">
    <property type="entry name" value="SnoaL_4"/>
    <property type="match status" value="1"/>
</dbReference>
<dbReference type="Gene3D" id="3.10.450.50">
    <property type="match status" value="1"/>
</dbReference>
<organism evidence="2 3">
    <name type="scientific">Dichotomopilus funicola</name>
    <dbReference type="NCBI Taxonomy" id="1934379"/>
    <lineage>
        <taxon>Eukaryota</taxon>
        <taxon>Fungi</taxon>
        <taxon>Dikarya</taxon>
        <taxon>Ascomycota</taxon>
        <taxon>Pezizomycotina</taxon>
        <taxon>Sordariomycetes</taxon>
        <taxon>Sordariomycetidae</taxon>
        <taxon>Sordariales</taxon>
        <taxon>Chaetomiaceae</taxon>
        <taxon>Dichotomopilus</taxon>
    </lineage>
</organism>
<evidence type="ECO:0000313" key="3">
    <source>
        <dbReference type="Proteomes" id="UP001302676"/>
    </source>
</evidence>
<reference evidence="2" key="2">
    <citation type="submission" date="2023-05" db="EMBL/GenBank/DDBJ databases">
        <authorList>
            <consortium name="Lawrence Berkeley National Laboratory"/>
            <person name="Steindorff A."/>
            <person name="Hensen N."/>
            <person name="Bonometti L."/>
            <person name="Westerberg I."/>
            <person name="Brannstrom I.O."/>
            <person name="Guillou S."/>
            <person name="Cros-Aarteil S."/>
            <person name="Calhoun S."/>
            <person name="Haridas S."/>
            <person name="Kuo A."/>
            <person name="Mondo S."/>
            <person name="Pangilinan J."/>
            <person name="Riley R."/>
            <person name="Labutti K."/>
            <person name="Andreopoulos B."/>
            <person name="Lipzen A."/>
            <person name="Chen C."/>
            <person name="Yanf M."/>
            <person name="Daum C."/>
            <person name="Ng V."/>
            <person name="Clum A."/>
            <person name="Ohm R."/>
            <person name="Martin F."/>
            <person name="Silar P."/>
            <person name="Natvig D."/>
            <person name="Lalanne C."/>
            <person name="Gautier V."/>
            <person name="Ament-Velasquez S.L."/>
            <person name="Kruys A."/>
            <person name="Hutchinson M.I."/>
            <person name="Powell A.J."/>
            <person name="Barry K."/>
            <person name="Miller A.N."/>
            <person name="Grigoriev I.V."/>
            <person name="Debuchy R."/>
            <person name="Gladieux P."/>
            <person name="Thoren M.H."/>
            <person name="Johannesson H."/>
        </authorList>
    </citation>
    <scope>NUCLEOTIDE SEQUENCE</scope>
    <source>
        <strain evidence="2">CBS 141.50</strain>
    </source>
</reference>
<dbReference type="InterPro" id="IPR037401">
    <property type="entry name" value="SnoaL-like"/>
</dbReference>
<sequence length="163" mass="18020">MATTMTDMSLPAVLTPALPTRDAIKDALYRFLTGMDTNDAALFDSAFTADAKWALNRRDLDGLEAIHADCYDTVISQLDTTHYATNIRIDVGDDEKTATLSALYQAQHYRGGRGKVGGATSFVTGGQYWMTLVKEEESGLWKIKVFKMRSIWSEGDVTIMGHD</sequence>
<protein>
    <recommendedName>
        <fullName evidence="1">SnoaL-like domain-containing protein</fullName>
    </recommendedName>
</protein>
<evidence type="ECO:0000313" key="2">
    <source>
        <dbReference type="EMBL" id="KAK4147658.1"/>
    </source>
</evidence>
<proteinExistence type="predicted"/>
<dbReference type="InterPro" id="IPR032710">
    <property type="entry name" value="NTF2-like_dom_sf"/>
</dbReference>
<comment type="caution">
    <text evidence="2">The sequence shown here is derived from an EMBL/GenBank/DDBJ whole genome shotgun (WGS) entry which is preliminary data.</text>
</comment>
<gene>
    <name evidence="2" type="ORF">C8A04DRAFT_24205</name>
</gene>
<dbReference type="EMBL" id="MU853555">
    <property type="protein sequence ID" value="KAK4147658.1"/>
    <property type="molecule type" value="Genomic_DNA"/>
</dbReference>
<dbReference type="Proteomes" id="UP001302676">
    <property type="component" value="Unassembled WGS sequence"/>
</dbReference>